<comment type="caution">
    <text evidence="1">The sequence shown here is derived from an EMBL/GenBank/DDBJ whole genome shotgun (WGS) entry which is preliminary data.</text>
</comment>
<evidence type="ECO:0000313" key="2">
    <source>
        <dbReference type="Proteomes" id="UP001062846"/>
    </source>
</evidence>
<organism evidence="1 2">
    <name type="scientific">Rhododendron molle</name>
    <name type="common">Chinese azalea</name>
    <name type="synonym">Azalea mollis</name>
    <dbReference type="NCBI Taxonomy" id="49168"/>
    <lineage>
        <taxon>Eukaryota</taxon>
        <taxon>Viridiplantae</taxon>
        <taxon>Streptophyta</taxon>
        <taxon>Embryophyta</taxon>
        <taxon>Tracheophyta</taxon>
        <taxon>Spermatophyta</taxon>
        <taxon>Magnoliopsida</taxon>
        <taxon>eudicotyledons</taxon>
        <taxon>Gunneridae</taxon>
        <taxon>Pentapetalae</taxon>
        <taxon>asterids</taxon>
        <taxon>Ericales</taxon>
        <taxon>Ericaceae</taxon>
        <taxon>Ericoideae</taxon>
        <taxon>Rhodoreae</taxon>
        <taxon>Rhododendron</taxon>
    </lineage>
</organism>
<name>A0ACC0P4J4_RHOML</name>
<gene>
    <name evidence="1" type="ORF">RHMOL_Rhmol04G0226900</name>
</gene>
<accession>A0ACC0P4J4</accession>
<evidence type="ECO:0000313" key="1">
    <source>
        <dbReference type="EMBL" id="KAI8560074.1"/>
    </source>
</evidence>
<dbReference type="EMBL" id="CM046391">
    <property type="protein sequence ID" value="KAI8560074.1"/>
    <property type="molecule type" value="Genomic_DNA"/>
</dbReference>
<protein>
    <submittedName>
        <fullName evidence="1">Uncharacterized protein</fullName>
    </submittedName>
</protein>
<dbReference type="Proteomes" id="UP001062846">
    <property type="component" value="Chromosome 4"/>
</dbReference>
<keyword evidence="2" id="KW-1185">Reference proteome</keyword>
<proteinExistence type="predicted"/>
<reference evidence="1" key="1">
    <citation type="submission" date="2022-02" db="EMBL/GenBank/DDBJ databases">
        <title>Plant Genome Project.</title>
        <authorList>
            <person name="Zhang R.-G."/>
        </authorList>
    </citation>
    <scope>NUCLEOTIDE SEQUENCE</scope>
    <source>
        <strain evidence="1">AT1</strain>
    </source>
</reference>
<sequence>MKHSKQLRYGSKLSFWKKTKKRREFSFLYMGTYTYTPTCSTSEHLGFLWFGRRSRTHHLRQTRSMRVLTNGEVVERSINQYGHLKLNVVVVQFNTRLPKKYRKLKEKPFISVDLVDQSFWGD</sequence>